<dbReference type="InterPro" id="IPR038770">
    <property type="entry name" value="Na+/solute_symporter_sf"/>
</dbReference>
<dbReference type="OrthoDB" id="5327978at2759"/>
<dbReference type="EMBL" id="JAPQKT010000009">
    <property type="protein sequence ID" value="KAJ5221096.1"/>
    <property type="molecule type" value="Genomic_DNA"/>
</dbReference>
<dbReference type="AlphaFoldDB" id="A0A9W9NJM5"/>
<dbReference type="PANTHER" id="PTHR31382">
    <property type="entry name" value="NA(+)/H(+) ANTIPORTER"/>
    <property type="match status" value="1"/>
</dbReference>
<name>A0A9W9NJM5_PENCI</name>
<keyword evidence="3" id="KW-0813">Transport</keyword>
<feature type="transmembrane region" description="Helical" evidence="12">
    <location>
        <begin position="310"/>
        <end position="328"/>
    </location>
</feature>
<feature type="transmembrane region" description="Helical" evidence="12">
    <location>
        <begin position="73"/>
        <end position="93"/>
    </location>
</feature>
<dbReference type="PANTHER" id="PTHR31382:SF1">
    <property type="entry name" value="SODIUM ION_PROTON EXCHANGER (EUROFUNG)"/>
    <property type="match status" value="1"/>
</dbReference>
<dbReference type="InterPro" id="IPR004712">
    <property type="entry name" value="Na+/H+_antiporter_fungi"/>
</dbReference>
<evidence type="ECO:0000256" key="12">
    <source>
        <dbReference type="SAM" id="Phobius"/>
    </source>
</evidence>
<evidence type="ECO:0000256" key="10">
    <source>
        <dbReference type="ARBA" id="ARBA00023201"/>
    </source>
</evidence>
<evidence type="ECO:0000256" key="8">
    <source>
        <dbReference type="ARBA" id="ARBA00023065"/>
    </source>
</evidence>
<dbReference type="Proteomes" id="UP001147733">
    <property type="component" value="Unassembled WGS sequence"/>
</dbReference>
<reference evidence="14" key="2">
    <citation type="journal article" date="2023" name="IMA Fungus">
        <title>Comparative genomic study of the Penicillium genus elucidates a diverse pangenome and 15 lateral gene transfer events.</title>
        <authorList>
            <person name="Petersen C."/>
            <person name="Sorensen T."/>
            <person name="Nielsen M.R."/>
            <person name="Sondergaard T.E."/>
            <person name="Sorensen J.L."/>
            <person name="Fitzpatrick D.A."/>
            <person name="Frisvad J.C."/>
            <person name="Nielsen K.L."/>
        </authorList>
    </citation>
    <scope>NUCLEOTIDE SEQUENCE</scope>
    <source>
        <strain evidence="14">IBT 23319</strain>
    </source>
</reference>
<feature type="transmembrane region" description="Helical" evidence="12">
    <location>
        <begin position="219"/>
        <end position="238"/>
    </location>
</feature>
<reference evidence="14" key="1">
    <citation type="submission" date="2022-11" db="EMBL/GenBank/DDBJ databases">
        <authorList>
            <person name="Petersen C."/>
        </authorList>
    </citation>
    <scope>NUCLEOTIDE SEQUENCE</scope>
    <source>
        <strain evidence="14">IBT 23319</strain>
    </source>
</reference>
<evidence type="ECO:0000256" key="4">
    <source>
        <dbReference type="ARBA" id="ARBA00022449"/>
    </source>
</evidence>
<feature type="transmembrane region" description="Helical" evidence="12">
    <location>
        <begin position="105"/>
        <end position="128"/>
    </location>
</feature>
<keyword evidence="4" id="KW-0050">Antiport</keyword>
<evidence type="ECO:0000256" key="6">
    <source>
        <dbReference type="ARBA" id="ARBA00022989"/>
    </source>
</evidence>
<evidence type="ECO:0000313" key="15">
    <source>
        <dbReference type="Proteomes" id="UP001147733"/>
    </source>
</evidence>
<keyword evidence="9 12" id="KW-0472">Membrane</keyword>
<dbReference type="GO" id="GO:0015385">
    <property type="term" value="F:sodium:proton antiporter activity"/>
    <property type="evidence" value="ECO:0007669"/>
    <property type="project" value="InterPro"/>
</dbReference>
<feature type="region of interest" description="Disordered" evidence="11">
    <location>
        <begin position="459"/>
        <end position="550"/>
    </location>
</feature>
<evidence type="ECO:0000256" key="9">
    <source>
        <dbReference type="ARBA" id="ARBA00023136"/>
    </source>
</evidence>
<dbReference type="GO" id="GO:0036376">
    <property type="term" value="P:sodium ion export across plasma membrane"/>
    <property type="evidence" value="ECO:0007669"/>
    <property type="project" value="InterPro"/>
</dbReference>
<dbReference type="GeneID" id="81388055"/>
<dbReference type="InterPro" id="IPR006153">
    <property type="entry name" value="Cation/H_exchanger_TM"/>
</dbReference>
<comment type="subcellular location">
    <subcellularLocation>
        <location evidence="1">Membrane</location>
        <topology evidence="1">Multi-pass membrane protein</topology>
    </subcellularLocation>
</comment>
<dbReference type="FunFam" id="1.20.1530.20:FF:000015">
    <property type="entry name" value="Na(+)/H(+) antiporter 2"/>
    <property type="match status" value="1"/>
</dbReference>
<feature type="transmembrane region" description="Helical" evidence="12">
    <location>
        <begin position="418"/>
        <end position="437"/>
    </location>
</feature>
<feature type="transmembrane region" description="Helical" evidence="12">
    <location>
        <begin position="334"/>
        <end position="351"/>
    </location>
</feature>
<evidence type="ECO:0000256" key="2">
    <source>
        <dbReference type="ARBA" id="ARBA00005248"/>
    </source>
</evidence>
<evidence type="ECO:0000256" key="11">
    <source>
        <dbReference type="SAM" id="MobiDB-lite"/>
    </source>
</evidence>
<evidence type="ECO:0000313" key="14">
    <source>
        <dbReference type="EMBL" id="KAJ5221096.1"/>
    </source>
</evidence>
<dbReference type="GO" id="GO:0005886">
    <property type="term" value="C:plasma membrane"/>
    <property type="evidence" value="ECO:0007669"/>
    <property type="project" value="InterPro"/>
</dbReference>
<dbReference type="Pfam" id="PF00999">
    <property type="entry name" value="Na_H_Exchanger"/>
    <property type="match status" value="1"/>
</dbReference>
<dbReference type="GO" id="GO:0042391">
    <property type="term" value="P:regulation of membrane potential"/>
    <property type="evidence" value="ECO:0007669"/>
    <property type="project" value="InterPro"/>
</dbReference>
<evidence type="ECO:0000256" key="3">
    <source>
        <dbReference type="ARBA" id="ARBA00022448"/>
    </source>
</evidence>
<feature type="transmembrane region" description="Helical" evidence="12">
    <location>
        <begin position="258"/>
        <end position="289"/>
    </location>
</feature>
<sequence>MPTLALINFNIVCATLGGFVSLFGLVSYLCKEKFYLSEALISLLAGVAFSPHAANFIRPDDYALHSRENLDAITLHFTRLVLGVQLVLAGVQLPKRYLQIEWRSLSLLLGPGMVAMWMCSSLIVWAMIPNFEFLHALIVGACVTPTDPVLSNSIVKGKFADKHVPRPLQRIIVAESGANDGLGYPFLFFGIYLLKFLGMGGQGYSGGGGKAMGLWFYETWAYTILLSVAYGTVTGWLARKLLHWAEEKHYVDRESFLVFAIALALFIVGTCGLIGTDDLLACFIAGNVFTQDDWFRLETMDDSLQPTIDMLLNLAVFMWFGAVCPWQSFLNNDIIPIYRLIFLGILILIVRRLPIVLAMHKYIHQIEHFSQACFVGFFGPIGVGAIFYLSISREFLLEITVDGQVREDAQRVADAVDIVVWFLVICSIVVHGLSVPVGKAGYHLPRTISSAISTSIDQADPVPIADSRHTHSTAMPLNDGSFRSRKRGNRSTTPNPPIFRIGRSVIEPSSTEMQPGAGIKDEPERPVNLILRDSPPLESEITESTDARDV</sequence>
<dbReference type="RefSeq" id="XP_056496019.1">
    <property type="nucleotide sequence ID" value="XM_056648888.1"/>
</dbReference>
<feature type="transmembrane region" description="Helical" evidence="12">
    <location>
        <begin position="35"/>
        <end position="53"/>
    </location>
</feature>
<keyword evidence="7" id="KW-0915">Sodium</keyword>
<proteinExistence type="inferred from homology"/>
<keyword evidence="5 12" id="KW-0812">Transmembrane</keyword>
<keyword evidence="6 12" id="KW-1133">Transmembrane helix</keyword>
<evidence type="ECO:0000259" key="13">
    <source>
        <dbReference type="Pfam" id="PF00999"/>
    </source>
</evidence>
<organism evidence="14 15">
    <name type="scientific">Penicillium citrinum</name>
    <dbReference type="NCBI Taxonomy" id="5077"/>
    <lineage>
        <taxon>Eukaryota</taxon>
        <taxon>Fungi</taxon>
        <taxon>Dikarya</taxon>
        <taxon>Ascomycota</taxon>
        <taxon>Pezizomycotina</taxon>
        <taxon>Eurotiomycetes</taxon>
        <taxon>Eurotiomycetidae</taxon>
        <taxon>Eurotiales</taxon>
        <taxon>Aspergillaceae</taxon>
        <taxon>Penicillium</taxon>
    </lineage>
</organism>
<gene>
    <name evidence="14" type="ORF">N7469_009983</name>
</gene>
<feature type="transmembrane region" description="Helical" evidence="12">
    <location>
        <begin position="182"/>
        <end position="198"/>
    </location>
</feature>
<protein>
    <submittedName>
        <fullName evidence="14">Cation/H+ exchanger</fullName>
    </submittedName>
</protein>
<keyword evidence="15" id="KW-1185">Reference proteome</keyword>
<keyword evidence="8" id="KW-0406">Ion transport</keyword>
<dbReference type="GO" id="GO:0120029">
    <property type="term" value="P:proton export across plasma membrane"/>
    <property type="evidence" value="ECO:0007669"/>
    <property type="project" value="InterPro"/>
</dbReference>
<feature type="domain" description="Cation/H+ exchanger transmembrane" evidence="13">
    <location>
        <begin position="25"/>
        <end position="436"/>
    </location>
</feature>
<accession>A0A9W9NJM5</accession>
<evidence type="ECO:0000256" key="5">
    <source>
        <dbReference type="ARBA" id="ARBA00022692"/>
    </source>
</evidence>
<comment type="similarity">
    <text evidence="2">Belongs to the fungal Na(+)/H(+) exchanger family.</text>
</comment>
<comment type="caution">
    <text evidence="14">The sequence shown here is derived from an EMBL/GenBank/DDBJ whole genome shotgun (WGS) entry which is preliminary data.</text>
</comment>
<keyword evidence="10" id="KW-0739">Sodium transport</keyword>
<feature type="transmembrane region" description="Helical" evidence="12">
    <location>
        <begin position="372"/>
        <end position="391"/>
    </location>
</feature>
<evidence type="ECO:0000256" key="1">
    <source>
        <dbReference type="ARBA" id="ARBA00004141"/>
    </source>
</evidence>
<evidence type="ECO:0000256" key="7">
    <source>
        <dbReference type="ARBA" id="ARBA00023053"/>
    </source>
</evidence>
<dbReference type="Gene3D" id="1.20.1530.20">
    <property type="match status" value="1"/>
</dbReference>
<feature type="transmembrane region" description="Helical" evidence="12">
    <location>
        <begin position="6"/>
        <end position="28"/>
    </location>
</feature>